<feature type="coiled-coil region" evidence="1">
    <location>
        <begin position="82"/>
        <end position="179"/>
    </location>
</feature>
<reference evidence="3 4" key="1">
    <citation type="submission" date="2024-01" db="EMBL/GenBank/DDBJ databases">
        <title>A draft genome for a cacao thread blight-causing isolate of Paramarasmius palmivorus.</title>
        <authorList>
            <person name="Baruah I.K."/>
            <person name="Bukari Y."/>
            <person name="Amoako-Attah I."/>
            <person name="Meinhardt L.W."/>
            <person name="Bailey B.A."/>
            <person name="Cohen S.P."/>
        </authorList>
    </citation>
    <scope>NUCLEOTIDE SEQUENCE [LARGE SCALE GENOMIC DNA]</scope>
    <source>
        <strain evidence="3 4">GH-12</strain>
    </source>
</reference>
<evidence type="ECO:0000256" key="1">
    <source>
        <dbReference type="SAM" id="Coils"/>
    </source>
</evidence>
<protein>
    <submittedName>
        <fullName evidence="3">Uncharacterized protein</fullName>
    </submittedName>
</protein>
<feature type="compositionally biased region" description="Polar residues" evidence="2">
    <location>
        <begin position="729"/>
        <end position="741"/>
    </location>
</feature>
<evidence type="ECO:0000313" key="3">
    <source>
        <dbReference type="EMBL" id="KAK7034034.1"/>
    </source>
</evidence>
<feature type="compositionally biased region" description="Low complexity" evidence="2">
    <location>
        <begin position="249"/>
        <end position="259"/>
    </location>
</feature>
<feature type="compositionally biased region" description="Low complexity" evidence="2">
    <location>
        <begin position="61"/>
        <end position="77"/>
    </location>
</feature>
<dbReference type="Proteomes" id="UP001383192">
    <property type="component" value="Unassembled WGS sequence"/>
</dbReference>
<feature type="compositionally biased region" description="Low complexity" evidence="2">
    <location>
        <begin position="280"/>
        <end position="319"/>
    </location>
</feature>
<feature type="compositionally biased region" description="Polar residues" evidence="2">
    <location>
        <begin position="761"/>
        <end position="775"/>
    </location>
</feature>
<feature type="compositionally biased region" description="Low complexity" evidence="2">
    <location>
        <begin position="780"/>
        <end position="793"/>
    </location>
</feature>
<accession>A0AAW0C4A1</accession>
<name>A0AAW0C4A1_9AGAR</name>
<feature type="compositionally biased region" description="Polar residues" evidence="2">
    <location>
        <begin position="794"/>
        <end position="804"/>
    </location>
</feature>
<feature type="compositionally biased region" description="Low complexity" evidence="2">
    <location>
        <begin position="686"/>
        <end position="698"/>
    </location>
</feature>
<proteinExistence type="predicted"/>
<gene>
    <name evidence="3" type="ORF">VNI00_012465</name>
</gene>
<comment type="caution">
    <text evidence="3">The sequence shown here is derived from an EMBL/GenBank/DDBJ whole genome shotgun (WGS) entry which is preliminary data.</text>
</comment>
<feature type="region of interest" description="Disordered" evidence="2">
    <location>
        <begin position="211"/>
        <end position="881"/>
    </location>
</feature>
<feature type="region of interest" description="Disordered" evidence="2">
    <location>
        <begin position="1"/>
        <end position="77"/>
    </location>
</feature>
<evidence type="ECO:0000313" key="4">
    <source>
        <dbReference type="Proteomes" id="UP001383192"/>
    </source>
</evidence>
<feature type="compositionally biased region" description="Low complexity" evidence="2">
    <location>
        <begin position="629"/>
        <end position="639"/>
    </location>
</feature>
<evidence type="ECO:0000256" key="2">
    <source>
        <dbReference type="SAM" id="MobiDB-lite"/>
    </source>
</evidence>
<keyword evidence="4" id="KW-1185">Reference proteome</keyword>
<organism evidence="3 4">
    <name type="scientific">Paramarasmius palmivorus</name>
    <dbReference type="NCBI Taxonomy" id="297713"/>
    <lineage>
        <taxon>Eukaryota</taxon>
        <taxon>Fungi</taxon>
        <taxon>Dikarya</taxon>
        <taxon>Basidiomycota</taxon>
        <taxon>Agaricomycotina</taxon>
        <taxon>Agaricomycetes</taxon>
        <taxon>Agaricomycetidae</taxon>
        <taxon>Agaricales</taxon>
        <taxon>Marasmiineae</taxon>
        <taxon>Marasmiaceae</taxon>
        <taxon>Paramarasmius</taxon>
    </lineage>
</organism>
<sequence length="881" mass="95939">MNDPITYPPEVYDDGMGSPASSQSDPPMRIPVEETSSSRRGFRLNRSQSRLFRKSDKGRESSAPTQSNSTSHSSRRSVSALLVLTTERLNNATARASDLETQQDELVKRFGILLKEKAALERELDQTRENLHLHKAQLDVARREIDRADELVQEIDRRRSKAESESAKLRGQVRNLEAEKMVKKGWDEGWDLGFKEGLERAQTERSMFSRFSLRRRRQRSRDERSNYTDDYTDDGRDDETTNPEQSVASSSSRPRSSSTRSRRSNYTPDAAELVPPLPIPTITTPVPLDIPSTQPQQPQRPPSASQQRSRARATSVSSQYNVPRPNENRSETPRRPQSRTARRNTAPSDVRANPPTADRAPSSGPEIIQPIPVYTTPPSPSATSHRSRSTVPPPDNYIPFQDANEFISLPPPHEMSIPVPASGPVVIPSRRDQPATAAAAGSSRGLTGFLGTPRAMSDVSRGSTRISQFDIVSPPRSSGPLGLRVVNADRPNRGNGNTSRNEKGISGNTPNTPSAASSTRVEQWRNEVAGDVDRPDRQPTPAAPREISTSSPGPPSVTSPPRGSFRVRTPRVSIGPRRPRDIVLPAPLAPPPQQRDVPPNVQRPEQVPSRSYTPIRSPIPTRGPPPSQSPYQQGAGSAQRPGPPPIPSDSPENNRSQTPRSLGAWLRNRFQRAHSTPPNIDIEPPSHSASSAGSNSNALDPVLLTPDDANRPIPLPNDIVSEATRGITPWSSSTPVPQSPITIRLPDEDLPLGFVPMSPVQPLQETRTQSSQSPSRHIISPPNSRPGSPGSFSTVQPLVSSLSPPTRPATASGLTRPALSTVPDGARGGGATRAFSGPPVDRVAEMTSPRTRTMSLEGRGGWASPTNSFMRPLESIFGDED</sequence>
<dbReference type="EMBL" id="JAYKXP010000058">
    <property type="protein sequence ID" value="KAK7034034.1"/>
    <property type="molecule type" value="Genomic_DNA"/>
</dbReference>
<feature type="compositionally biased region" description="Polar residues" evidence="2">
    <location>
        <begin position="506"/>
        <end position="521"/>
    </location>
</feature>
<dbReference type="AlphaFoldDB" id="A0AAW0C4A1"/>
<keyword evidence="1" id="KW-0175">Coiled coil</keyword>
<feature type="compositionally biased region" description="Polar residues" evidence="2">
    <location>
        <begin position="34"/>
        <end position="50"/>
    </location>
</feature>
<feature type="compositionally biased region" description="Acidic residues" evidence="2">
    <location>
        <begin position="230"/>
        <end position="241"/>
    </location>
</feature>